<dbReference type="STRING" id="1220535.IMCC14465_06560"/>
<dbReference type="SMART" id="SM00448">
    <property type="entry name" value="REC"/>
    <property type="match status" value="1"/>
</dbReference>
<keyword evidence="10" id="KW-0010">Activator</keyword>
<keyword evidence="7" id="KW-0902">Two-component regulatory system</keyword>
<keyword evidence="5 13" id="KW-0597">Phosphoprotein</keyword>
<dbReference type="Pfam" id="PF00072">
    <property type="entry name" value="Response_reg"/>
    <property type="match status" value="1"/>
</dbReference>
<keyword evidence="3" id="KW-0813">Transport</keyword>
<dbReference type="PROSITE" id="PS50110">
    <property type="entry name" value="RESPONSE_REGULATORY"/>
    <property type="match status" value="1"/>
</dbReference>
<dbReference type="eggNOG" id="COG0745">
    <property type="taxonomic scope" value="Bacteria"/>
</dbReference>
<protein>
    <recommendedName>
        <fullName evidence="2">Phosphate regulon transcriptional regulatory protein PhoB</fullName>
    </recommendedName>
</protein>
<gene>
    <name evidence="17" type="ORF">IMCC14465_06560</name>
</gene>
<evidence type="ECO:0000313" key="18">
    <source>
        <dbReference type="Proteomes" id="UP000004836"/>
    </source>
</evidence>
<dbReference type="GO" id="GO:0005829">
    <property type="term" value="C:cytosol"/>
    <property type="evidence" value="ECO:0007669"/>
    <property type="project" value="TreeGrafter"/>
</dbReference>
<evidence type="ECO:0000256" key="14">
    <source>
        <dbReference type="PROSITE-ProRule" id="PRU01091"/>
    </source>
</evidence>
<dbReference type="CDD" id="cd00383">
    <property type="entry name" value="trans_reg_C"/>
    <property type="match status" value="1"/>
</dbReference>
<evidence type="ECO:0000256" key="1">
    <source>
        <dbReference type="ARBA" id="ARBA00004496"/>
    </source>
</evidence>
<dbReference type="FunFam" id="3.40.50.2300:FF:000001">
    <property type="entry name" value="DNA-binding response regulator PhoB"/>
    <property type="match status" value="1"/>
</dbReference>
<evidence type="ECO:0000256" key="2">
    <source>
        <dbReference type="ARBA" id="ARBA00013332"/>
    </source>
</evidence>
<dbReference type="SUPFAM" id="SSF46894">
    <property type="entry name" value="C-terminal effector domain of the bipartite response regulators"/>
    <property type="match status" value="1"/>
</dbReference>
<reference evidence="17 18" key="1">
    <citation type="journal article" date="2012" name="J. Bacteriol.">
        <title>Genome Sequence of Strain IMCC14465, Isolated from the East Sea, Belonging to the PS1 Clade of Alphaproteobacteria.</title>
        <authorList>
            <person name="Yang S.J."/>
            <person name="Kang I."/>
            <person name="Cho J.C."/>
        </authorList>
    </citation>
    <scope>NUCLEOTIDE SEQUENCE [LARGE SCALE GENOMIC DNA]</scope>
    <source>
        <strain evidence="17 18">IMCC14465</strain>
    </source>
</reference>
<comment type="subcellular location">
    <subcellularLocation>
        <location evidence="1">Cytoplasm</location>
    </subcellularLocation>
</comment>
<dbReference type="InterPro" id="IPR001789">
    <property type="entry name" value="Sig_transdc_resp-reg_receiver"/>
</dbReference>
<sequence>MTAKILIVDDEPAQQQLLRYNIEKAGYDILLADNGKDALIIIEEVKPDLIILDWMIPEASGIDVCHELRSRPETRLLPILMVSARGEEGDRALGLDSGADDYITKPFSPRELVSRIKALLRRSRPTLLQDKLEFQGLELNPETMRVTRNGDDIHLGAREFKLLSLLIERPERVFSRDQLLDLVWGHGVYVEERTVDVHMSRLRRALNKRADGGPDRPDMIRTVRGAGYALTKKD</sequence>
<dbReference type="Gene3D" id="6.10.250.690">
    <property type="match status" value="1"/>
</dbReference>
<dbReference type="SMART" id="SM00862">
    <property type="entry name" value="Trans_reg_C"/>
    <property type="match status" value="1"/>
</dbReference>
<evidence type="ECO:0000256" key="13">
    <source>
        <dbReference type="PROSITE-ProRule" id="PRU00169"/>
    </source>
</evidence>
<dbReference type="PANTHER" id="PTHR48111">
    <property type="entry name" value="REGULATOR OF RPOS"/>
    <property type="match status" value="1"/>
</dbReference>
<dbReference type="Proteomes" id="UP000004836">
    <property type="component" value="Unassembled WGS sequence"/>
</dbReference>
<dbReference type="InterPro" id="IPR039420">
    <property type="entry name" value="WalR-like"/>
</dbReference>
<dbReference type="PROSITE" id="PS51755">
    <property type="entry name" value="OMPR_PHOB"/>
    <property type="match status" value="1"/>
</dbReference>
<evidence type="ECO:0000256" key="8">
    <source>
        <dbReference type="ARBA" id="ARBA00023015"/>
    </source>
</evidence>
<dbReference type="InterPro" id="IPR036388">
    <property type="entry name" value="WH-like_DNA-bd_sf"/>
</dbReference>
<name>J9A3C7_9PROT</name>
<evidence type="ECO:0000256" key="11">
    <source>
        <dbReference type="ARBA" id="ARBA00023163"/>
    </source>
</evidence>
<evidence type="ECO:0000259" key="16">
    <source>
        <dbReference type="PROSITE" id="PS51755"/>
    </source>
</evidence>
<dbReference type="GO" id="GO:0006817">
    <property type="term" value="P:phosphate ion transport"/>
    <property type="evidence" value="ECO:0007669"/>
    <property type="project" value="UniProtKB-KW"/>
</dbReference>
<evidence type="ECO:0000256" key="5">
    <source>
        <dbReference type="ARBA" id="ARBA00022553"/>
    </source>
</evidence>
<keyword evidence="6" id="KW-0592">Phosphate transport</keyword>
<comment type="caution">
    <text evidence="17">The sequence shown here is derived from an EMBL/GenBank/DDBJ whole genome shotgun (WGS) entry which is preliminary data.</text>
</comment>
<feature type="DNA-binding region" description="OmpR/PhoB-type" evidence="14">
    <location>
        <begin position="129"/>
        <end position="232"/>
    </location>
</feature>
<feature type="domain" description="Response regulatory" evidence="15">
    <location>
        <begin position="4"/>
        <end position="120"/>
    </location>
</feature>
<dbReference type="InterPro" id="IPR001867">
    <property type="entry name" value="OmpR/PhoB-type_DNA-bd"/>
</dbReference>
<feature type="modified residue" description="4-aspartylphosphate" evidence="13">
    <location>
        <position position="53"/>
    </location>
</feature>
<dbReference type="InterPro" id="IPR011879">
    <property type="entry name" value="Sig_transdc_resp-reg_PhoB"/>
</dbReference>
<keyword evidence="8" id="KW-0805">Transcription regulation</keyword>
<evidence type="ECO:0000256" key="12">
    <source>
        <dbReference type="ARBA" id="ARBA00024735"/>
    </source>
</evidence>
<dbReference type="OrthoDB" id="9802426at2"/>
<dbReference type="PANTHER" id="PTHR48111:SF40">
    <property type="entry name" value="PHOSPHATE REGULON TRANSCRIPTIONAL REGULATORY PROTEIN PHOB"/>
    <property type="match status" value="1"/>
</dbReference>
<dbReference type="AlphaFoldDB" id="J9A3C7"/>
<dbReference type="NCBIfam" id="TIGR02154">
    <property type="entry name" value="PhoB"/>
    <property type="match status" value="1"/>
</dbReference>
<accession>J9A3C7</accession>
<dbReference type="InterPro" id="IPR016032">
    <property type="entry name" value="Sig_transdc_resp-reg_C-effctor"/>
</dbReference>
<keyword evidence="9 14" id="KW-0238">DNA-binding</keyword>
<evidence type="ECO:0000256" key="10">
    <source>
        <dbReference type="ARBA" id="ARBA00023159"/>
    </source>
</evidence>
<evidence type="ECO:0000256" key="4">
    <source>
        <dbReference type="ARBA" id="ARBA00022490"/>
    </source>
</evidence>
<comment type="function">
    <text evidence="12">This protein is a positive regulator for the phosphate regulon. Transcription of this operon is positively regulated by PhoB and PhoR when phosphate is limited.</text>
</comment>
<evidence type="ECO:0000259" key="15">
    <source>
        <dbReference type="PROSITE" id="PS50110"/>
    </source>
</evidence>
<dbReference type="EMBL" id="ALYF01000003">
    <property type="protein sequence ID" value="EJW20860.1"/>
    <property type="molecule type" value="Genomic_DNA"/>
</dbReference>
<dbReference type="GO" id="GO:0032993">
    <property type="term" value="C:protein-DNA complex"/>
    <property type="evidence" value="ECO:0007669"/>
    <property type="project" value="TreeGrafter"/>
</dbReference>
<evidence type="ECO:0000256" key="9">
    <source>
        <dbReference type="ARBA" id="ARBA00023125"/>
    </source>
</evidence>
<evidence type="ECO:0000256" key="3">
    <source>
        <dbReference type="ARBA" id="ARBA00022448"/>
    </source>
</evidence>
<keyword evidence="4" id="KW-0963">Cytoplasm</keyword>
<dbReference type="SUPFAM" id="SSF52172">
    <property type="entry name" value="CheY-like"/>
    <property type="match status" value="1"/>
</dbReference>
<evidence type="ECO:0000256" key="7">
    <source>
        <dbReference type="ARBA" id="ARBA00023012"/>
    </source>
</evidence>
<keyword evidence="18" id="KW-1185">Reference proteome</keyword>
<dbReference type="GO" id="GO:0000156">
    <property type="term" value="F:phosphorelay response regulator activity"/>
    <property type="evidence" value="ECO:0007669"/>
    <property type="project" value="InterPro"/>
</dbReference>
<proteinExistence type="predicted"/>
<dbReference type="FunFam" id="1.10.10.10:FF:000018">
    <property type="entry name" value="DNA-binding response regulator ResD"/>
    <property type="match status" value="1"/>
</dbReference>
<evidence type="ECO:0000313" key="17">
    <source>
        <dbReference type="EMBL" id="EJW20860.1"/>
    </source>
</evidence>
<keyword evidence="11" id="KW-0804">Transcription</keyword>
<dbReference type="Gene3D" id="1.10.10.10">
    <property type="entry name" value="Winged helix-like DNA-binding domain superfamily/Winged helix DNA-binding domain"/>
    <property type="match status" value="1"/>
</dbReference>
<dbReference type="InterPro" id="IPR011006">
    <property type="entry name" value="CheY-like_superfamily"/>
</dbReference>
<dbReference type="Gene3D" id="3.40.50.2300">
    <property type="match status" value="1"/>
</dbReference>
<dbReference type="PATRIC" id="fig|1220535.3.peg.653"/>
<feature type="domain" description="OmpR/PhoB-type" evidence="16">
    <location>
        <begin position="129"/>
        <end position="232"/>
    </location>
</feature>
<dbReference type="GO" id="GO:0006355">
    <property type="term" value="P:regulation of DNA-templated transcription"/>
    <property type="evidence" value="ECO:0007669"/>
    <property type="project" value="InterPro"/>
</dbReference>
<evidence type="ECO:0000256" key="6">
    <source>
        <dbReference type="ARBA" id="ARBA00022592"/>
    </source>
</evidence>
<organism evidence="17 18">
    <name type="scientific">alpha proteobacterium IMCC14465</name>
    <dbReference type="NCBI Taxonomy" id="1220535"/>
    <lineage>
        <taxon>Bacteria</taxon>
        <taxon>Pseudomonadati</taxon>
        <taxon>Pseudomonadota</taxon>
        <taxon>Alphaproteobacteria</taxon>
        <taxon>PS1 clade</taxon>
    </lineage>
</organism>
<dbReference type="Pfam" id="PF00486">
    <property type="entry name" value="Trans_reg_C"/>
    <property type="match status" value="1"/>
</dbReference>
<dbReference type="GO" id="GO:0000976">
    <property type="term" value="F:transcription cis-regulatory region binding"/>
    <property type="evidence" value="ECO:0007669"/>
    <property type="project" value="TreeGrafter"/>
</dbReference>